<dbReference type="OrthoDB" id="1758285at2"/>
<keyword evidence="2" id="KW-1185">Reference proteome</keyword>
<evidence type="ECO:0000313" key="2">
    <source>
        <dbReference type="Proteomes" id="UP000829401"/>
    </source>
</evidence>
<dbReference type="RefSeq" id="WP_021296162.1">
    <property type="nucleotide sequence ID" value="NZ_AURB01000124.1"/>
</dbReference>
<accession>A0A9E7CV79</accession>
<dbReference type="KEGG" id="aaco:K1I37_14915"/>
<proteinExistence type="predicted"/>
<dbReference type="InterPro" id="IPR029052">
    <property type="entry name" value="Metallo-depent_PP-like"/>
</dbReference>
<dbReference type="EMBL" id="CP080467">
    <property type="protein sequence ID" value="UNO47963.1"/>
    <property type="molecule type" value="Genomic_DNA"/>
</dbReference>
<sequence length="394" mass="45420">MSLERKPDESVFEYKLRICRELDGVKTWQEIADIVNDELGTEFGESAIRKWYVPIRQYMDYQRDHGSTDNELLQQIKDEQLRLEKLKVQVADERRAYKAIVRESARFDNIIDKLKSSFDELATLKPLEWSKPQTYISNTDGVVLWSDWHYGAFADNYFNQFNNDVFKRRLDKLISKTIQYGTFNGIETLHVMNLGDSISGHIHVSTRIQSTENVISQTQHVSEYISEALVELCRHFGNVKYYHVRGNHDRVNHLSKDTNISAESFSDLIPWYVSARTGHVRNLEIMENPYDDEIAVADVQGHICLGIHGHKDKLNNVAADLTLMLGVKPASIFLGHYHHSAERESTGGIDVIQNPSYIGTDEYSRNIRKTSKPAQKMLIYSRDEGRICTYNIGL</sequence>
<dbReference type="eggNOG" id="ENOG5031NIA">
    <property type="taxonomic scope" value="Bacteria"/>
</dbReference>
<accession>T0BUF8</accession>
<protein>
    <submittedName>
        <fullName evidence="1">Uncharacterized protein</fullName>
    </submittedName>
</protein>
<dbReference type="Proteomes" id="UP000829401">
    <property type="component" value="Chromosome"/>
</dbReference>
<reference evidence="2" key="1">
    <citation type="journal article" date="2022" name="G3 (Bethesda)">
        <title>Unveiling the complete genome sequence of Alicyclobacillus acidoterrestris DSM 3922T, a taint-producing strain.</title>
        <authorList>
            <person name="Leonardo I.C."/>
            <person name="Barreto Crespo M.T."/>
            <person name="Gaspar F.B."/>
        </authorList>
    </citation>
    <scope>NUCLEOTIDE SEQUENCE [LARGE SCALE GENOMIC DNA]</scope>
    <source>
        <strain evidence="2">DSM 3922</strain>
    </source>
</reference>
<gene>
    <name evidence="1" type="ORF">K1I37_14915</name>
</gene>
<evidence type="ECO:0000313" key="1">
    <source>
        <dbReference type="EMBL" id="UNO47963.1"/>
    </source>
</evidence>
<dbReference type="AlphaFoldDB" id="T0BUF8"/>
<dbReference type="Gene3D" id="3.60.21.10">
    <property type="match status" value="1"/>
</dbReference>
<organism evidence="1 2">
    <name type="scientific">Alicyclobacillus acidoterrestris (strain ATCC 49025 / DSM 3922 / CIP 106132 / NCIMB 13137 / GD3B)</name>
    <dbReference type="NCBI Taxonomy" id="1356854"/>
    <lineage>
        <taxon>Bacteria</taxon>
        <taxon>Bacillati</taxon>
        <taxon>Bacillota</taxon>
        <taxon>Bacilli</taxon>
        <taxon>Bacillales</taxon>
        <taxon>Alicyclobacillaceae</taxon>
        <taxon>Alicyclobacillus</taxon>
    </lineage>
</organism>
<dbReference type="SUPFAM" id="SSF56300">
    <property type="entry name" value="Metallo-dependent phosphatases"/>
    <property type="match status" value="1"/>
</dbReference>
<dbReference type="STRING" id="1356854.N007_05595"/>
<name>T0BUF8_ALIAG</name>